<keyword evidence="1" id="KW-1133">Transmembrane helix</keyword>
<dbReference type="AlphaFoldDB" id="A0AAP4UY12"/>
<dbReference type="Proteomes" id="UP001171508">
    <property type="component" value="Unassembled WGS sequence"/>
</dbReference>
<proteinExistence type="predicted"/>
<protein>
    <submittedName>
        <fullName evidence="2">Uncharacterized protein</fullName>
    </submittedName>
</protein>
<feature type="transmembrane region" description="Helical" evidence="1">
    <location>
        <begin position="40"/>
        <end position="57"/>
    </location>
</feature>
<reference evidence="2" key="2">
    <citation type="submission" date="2023-01" db="EMBL/GenBank/DDBJ databases">
        <authorList>
            <person name="Uljanovas D."/>
        </authorList>
    </citation>
    <scope>NUCLEOTIDE SEQUENCE</scope>
    <source>
        <strain evidence="2">H19</strain>
    </source>
</reference>
<reference evidence="2" key="1">
    <citation type="journal article" date="2023" name="Microorganisms">
        <title>Genomic Characterization of Arcobacter butzleri Strains Isolated from Various Sources in Lithuania.</title>
        <authorList>
            <person name="Uljanovas D."/>
            <person name="Golz G."/>
            <person name="Fleischmann S."/>
            <person name="Kudirkiene E."/>
            <person name="Kasetiene N."/>
            <person name="Grineviciene A."/>
            <person name="Tamuleviciene E."/>
            <person name="Aksomaitiene J."/>
            <person name="Alter T."/>
            <person name="Malakauskas M."/>
        </authorList>
    </citation>
    <scope>NUCLEOTIDE SEQUENCE</scope>
    <source>
        <strain evidence="2">H19</strain>
    </source>
</reference>
<keyword evidence="1" id="KW-0812">Transmembrane</keyword>
<evidence type="ECO:0000313" key="2">
    <source>
        <dbReference type="EMBL" id="MDN5131541.1"/>
    </source>
</evidence>
<dbReference type="EMBL" id="JAQJJM010000004">
    <property type="protein sequence ID" value="MDN5131541.1"/>
    <property type="molecule type" value="Genomic_DNA"/>
</dbReference>
<name>A0AAP4UY12_9BACT</name>
<evidence type="ECO:0000256" key="1">
    <source>
        <dbReference type="SAM" id="Phobius"/>
    </source>
</evidence>
<organism evidence="2 3">
    <name type="scientific">Aliarcobacter butzleri</name>
    <dbReference type="NCBI Taxonomy" id="28197"/>
    <lineage>
        <taxon>Bacteria</taxon>
        <taxon>Pseudomonadati</taxon>
        <taxon>Campylobacterota</taxon>
        <taxon>Epsilonproteobacteria</taxon>
        <taxon>Campylobacterales</taxon>
        <taxon>Arcobacteraceae</taxon>
        <taxon>Aliarcobacter</taxon>
    </lineage>
</organism>
<sequence>MNYITGIIAIALIFCLNYLNSLNAENDFLFWSISISDIKNLIIGIIVGLLFSLILTIKTIRNFLLSSISSFMTDKTYLKKLSDKEKLELKNDLTEIIHGVDIVSNKESLFNSIKRIDTILSIPHKSIVNEYWDIKNHAQNKLLITRTQNYRIHSLKRNVDKKFKFNFRYSIKATLSELDDIKENFSMFIEVEGEEIYNLNKDNIEEYKKMDSIDIDDKYNEETNIYHFYFKADISLEKEFTKIKVKTVRVEPEDDSIALVVTDATYCSNYNFELPQNLRINNIYTQETLIPSDTKQVDITKSDSSVSINLNGWQLPGLLFVLTFERRI</sequence>
<accession>A0AAP4UY12</accession>
<gene>
    <name evidence="2" type="ORF">PJV92_02260</name>
</gene>
<comment type="caution">
    <text evidence="2">The sequence shown here is derived from an EMBL/GenBank/DDBJ whole genome shotgun (WGS) entry which is preliminary data.</text>
</comment>
<dbReference type="RefSeq" id="WP_175530799.1">
    <property type="nucleotide sequence ID" value="NZ_JABWGL010000004.1"/>
</dbReference>
<keyword evidence="1" id="KW-0472">Membrane</keyword>
<evidence type="ECO:0000313" key="3">
    <source>
        <dbReference type="Proteomes" id="UP001171508"/>
    </source>
</evidence>